<dbReference type="SUPFAM" id="SSF82171">
    <property type="entry name" value="DPP6 N-terminal domain-like"/>
    <property type="match status" value="1"/>
</dbReference>
<accession>A0A418PUH6</accession>
<keyword evidence="2" id="KW-1185">Reference proteome</keyword>
<protein>
    <submittedName>
        <fullName evidence="1">DUF3748 domain-containing protein</fullName>
    </submittedName>
</protein>
<organism evidence="1 2">
    <name type="scientific">Algoriphagus lacus</name>
    <dbReference type="NCBI Taxonomy" id="2056311"/>
    <lineage>
        <taxon>Bacteria</taxon>
        <taxon>Pseudomonadati</taxon>
        <taxon>Bacteroidota</taxon>
        <taxon>Cytophagia</taxon>
        <taxon>Cytophagales</taxon>
        <taxon>Cyclobacteriaceae</taxon>
        <taxon>Algoriphagus</taxon>
    </lineage>
</organism>
<reference evidence="1 2" key="1">
    <citation type="submission" date="2018-09" db="EMBL/GenBank/DDBJ databases">
        <authorList>
            <person name="Wang X."/>
            <person name="Du Z."/>
        </authorList>
    </citation>
    <scope>NUCLEOTIDE SEQUENCE [LARGE SCALE GENOMIC DNA]</scope>
    <source>
        <strain evidence="1 2">N3</strain>
    </source>
</reference>
<evidence type="ECO:0000313" key="2">
    <source>
        <dbReference type="Proteomes" id="UP000283522"/>
    </source>
</evidence>
<dbReference type="Proteomes" id="UP000283522">
    <property type="component" value="Unassembled WGS sequence"/>
</dbReference>
<dbReference type="Pfam" id="PF12566">
    <property type="entry name" value="DUF3748"/>
    <property type="match status" value="1"/>
</dbReference>
<dbReference type="Gene3D" id="2.120.10.30">
    <property type="entry name" value="TolB, C-terminal domain"/>
    <property type="match status" value="1"/>
</dbReference>
<dbReference type="AlphaFoldDB" id="A0A418PUH6"/>
<name>A0A418PUH6_9BACT</name>
<dbReference type="InterPro" id="IPR022223">
    <property type="entry name" value="DUF3748"/>
</dbReference>
<comment type="caution">
    <text evidence="1">The sequence shown here is derived from an EMBL/GenBank/DDBJ whole genome shotgun (WGS) entry which is preliminary data.</text>
</comment>
<gene>
    <name evidence="1" type="ORF">D0X99_05650</name>
</gene>
<sequence>MLNFLRQSGLIFSFSSLMGFGLIPYSPQLNDPMNTLVINPNPVERQLTFGSQGYFLNHRQAFSPNDEWLAFDGRKEDSKMGENDLIGLVNIHSGQILEVYRVPKQQAFGPGSGAVSYHPHREEVVFIRGLLSADAENPYYFTRRSAMGLNLENKQAPELFHLDARDVTPPFTPGALRGGSHAYSYSQDGNWVSFTYNDDVMEKAAATNPQLKDLRTVAFMVRGKKVEVQAEPGREGDEFSGSHFAVLAAEVVPFPKPGSDEIQKACEETWVGHDGYVNAQGEKIPRALAYLGDVVTAEGKVVTEVFVTDIPEDWDKNLKDQNLGGTEVSFPEMPKSFTQRRITFTSDRKYPGVQGPRHWLKSSKNGDRIFFYAKSDDGIVQIFKVSPNGGQQVQITRNEFSPDTAFSLSPDDCWIAFGYQNQLYLTEVATGKTQKVGPTPPKGQSELCNINWSHSGRILAYNRKVDSGNGAYFQVFLLEVF</sequence>
<proteinExistence type="predicted"/>
<evidence type="ECO:0000313" key="1">
    <source>
        <dbReference type="EMBL" id="RIW17234.1"/>
    </source>
</evidence>
<dbReference type="InterPro" id="IPR011042">
    <property type="entry name" value="6-blade_b-propeller_TolB-like"/>
</dbReference>
<dbReference type="EMBL" id="QXML01000002">
    <property type="protein sequence ID" value="RIW17234.1"/>
    <property type="molecule type" value="Genomic_DNA"/>
</dbReference>